<dbReference type="SUPFAM" id="SSF54160">
    <property type="entry name" value="Chromo domain-like"/>
    <property type="match status" value="2"/>
</dbReference>
<keyword evidence="2" id="KW-0539">Nucleus</keyword>
<dbReference type="Proteomes" id="UP000285301">
    <property type="component" value="Unassembled WGS sequence"/>
</dbReference>
<dbReference type="InterPro" id="IPR051219">
    <property type="entry name" value="Heterochromatin_chromo-domain"/>
</dbReference>
<feature type="compositionally biased region" description="Basic and acidic residues" evidence="3">
    <location>
        <begin position="94"/>
        <end position="123"/>
    </location>
</feature>
<dbReference type="PROSITE" id="PS50013">
    <property type="entry name" value="CHROMO_2"/>
    <property type="match status" value="1"/>
</dbReference>
<dbReference type="EMBL" id="NCKU01000031">
    <property type="protein sequence ID" value="RWS17826.1"/>
    <property type="molecule type" value="Genomic_DNA"/>
</dbReference>
<dbReference type="GO" id="GO:0005634">
    <property type="term" value="C:nucleus"/>
    <property type="evidence" value="ECO:0007669"/>
    <property type="project" value="UniProtKB-SubCell"/>
</dbReference>
<dbReference type="Pfam" id="PF01393">
    <property type="entry name" value="Chromo_shadow"/>
    <property type="match status" value="1"/>
</dbReference>
<dbReference type="InterPro" id="IPR016197">
    <property type="entry name" value="Chromo-like_dom_sf"/>
</dbReference>
<reference evidence="6" key="2">
    <citation type="submission" date="2018-11" db="EMBL/GenBank/DDBJ databases">
        <title>Trombidioid mite genomics.</title>
        <authorList>
            <person name="Dong X."/>
        </authorList>
    </citation>
    <scope>NUCLEOTIDE SEQUENCE</scope>
    <source>
        <strain evidence="6">UoL-WK</strain>
    </source>
</reference>
<dbReference type="Gene3D" id="2.40.50.40">
    <property type="match status" value="2"/>
</dbReference>
<sequence length="232" mass="27198">MSDSENSRESDVFEVEEIRGRRLVNGELEFRVKWKGYKEETWEPKSNIIDKSLIENFERKRNAKRSSANNSKRRNEHSDNVDFAKTTKKARTSINERESSEKRNEISVHTSDIKSENSSESKKQKPINVNQNSTNYSSENSVLSSDNKQDNYFELNNQPKVVDMNLTKDSYDKCAEVDKILSATLIDDNVYFLFKWKDSNREPSLISASEANTKYTRVITRFYLYDYPSYEF</sequence>
<evidence type="ECO:0000256" key="2">
    <source>
        <dbReference type="ARBA" id="ARBA00023242"/>
    </source>
</evidence>
<accession>A0A3S3SNM3</accession>
<feature type="compositionally biased region" description="Polar residues" evidence="3">
    <location>
        <begin position="127"/>
        <end position="145"/>
    </location>
</feature>
<dbReference type="GO" id="GO:0005694">
    <property type="term" value="C:chromosome"/>
    <property type="evidence" value="ECO:0007669"/>
    <property type="project" value="UniProtKB-ARBA"/>
</dbReference>
<dbReference type="OrthoDB" id="8192126at2759"/>
<organism evidence="6 8">
    <name type="scientific">Dinothrombium tinctorium</name>
    <dbReference type="NCBI Taxonomy" id="1965070"/>
    <lineage>
        <taxon>Eukaryota</taxon>
        <taxon>Metazoa</taxon>
        <taxon>Ecdysozoa</taxon>
        <taxon>Arthropoda</taxon>
        <taxon>Chelicerata</taxon>
        <taxon>Arachnida</taxon>
        <taxon>Acari</taxon>
        <taxon>Acariformes</taxon>
        <taxon>Trombidiformes</taxon>
        <taxon>Prostigmata</taxon>
        <taxon>Anystina</taxon>
        <taxon>Parasitengona</taxon>
        <taxon>Trombidioidea</taxon>
        <taxon>Trombidiidae</taxon>
        <taxon>Dinothrombium</taxon>
    </lineage>
</organism>
<gene>
    <name evidence="7" type="ORF">B4U79_02872</name>
    <name evidence="5" type="ORF">B4U79_13523</name>
    <name evidence="6" type="ORF">B4U79_13804</name>
</gene>
<evidence type="ECO:0000256" key="3">
    <source>
        <dbReference type="SAM" id="MobiDB-lite"/>
    </source>
</evidence>
<dbReference type="EMBL" id="NCKU01000694">
    <property type="protein sequence ID" value="RWS14541.1"/>
    <property type="molecule type" value="Genomic_DNA"/>
</dbReference>
<dbReference type="InterPro" id="IPR023780">
    <property type="entry name" value="Chromo_domain"/>
</dbReference>
<reference evidence="6 8" key="1">
    <citation type="journal article" date="2018" name="Gigascience">
        <title>Genomes of trombidid mites reveal novel predicted allergens and laterally-transferred genes associated with secondary metabolism.</title>
        <authorList>
            <person name="Dong X."/>
            <person name="Chaisiri K."/>
            <person name="Xia D."/>
            <person name="Armstrong S.D."/>
            <person name="Fang Y."/>
            <person name="Donnelly M.J."/>
            <person name="Kadowaki T."/>
            <person name="McGarry J.W."/>
            <person name="Darby A.C."/>
            <person name="Makepeace B.L."/>
        </authorList>
    </citation>
    <scope>NUCLEOTIDE SEQUENCE [LARGE SCALE GENOMIC DNA]</scope>
    <source>
        <strain evidence="6">UoL-WK</strain>
    </source>
</reference>
<name>A0A3S3SNM3_9ACAR</name>
<evidence type="ECO:0000259" key="4">
    <source>
        <dbReference type="PROSITE" id="PS50013"/>
    </source>
</evidence>
<feature type="domain" description="Chromo" evidence="4">
    <location>
        <begin position="13"/>
        <end position="69"/>
    </location>
</feature>
<dbReference type="AlphaFoldDB" id="A0A3S3SNM3"/>
<dbReference type="CDD" id="cd00024">
    <property type="entry name" value="CD_CSD"/>
    <property type="match status" value="1"/>
</dbReference>
<evidence type="ECO:0000313" key="7">
    <source>
        <dbReference type="EMBL" id="RWS17841.1"/>
    </source>
</evidence>
<dbReference type="PANTHER" id="PTHR22812">
    <property type="entry name" value="CHROMOBOX PROTEIN"/>
    <property type="match status" value="1"/>
</dbReference>
<dbReference type="InterPro" id="IPR000953">
    <property type="entry name" value="Chromo/chromo_shadow_dom"/>
</dbReference>
<evidence type="ECO:0000313" key="5">
    <source>
        <dbReference type="EMBL" id="RWS14541.1"/>
    </source>
</evidence>
<comment type="caution">
    <text evidence="6">The sequence shown here is derived from an EMBL/GenBank/DDBJ whole genome shotgun (WGS) entry which is preliminary data.</text>
</comment>
<keyword evidence="8" id="KW-1185">Reference proteome</keyword>
<proteinExistence type="predicted"/>
<feature type="region of interest" description="Disordered" evidence="3">
    <location>
        <begin position="60"/>
        <end position="145"/>
    </location>
</feature>
<evidence type="ECO:0000256" key="1">
    <source>
        <dbReference type="ARBA" id="ARBA00004123"/>
    </source>
</evidence>
<dbReference type="Pfam" id="PF00385">
    <property type="entry name" value="Chromo"/>
    <property type="match status" value="1"/>
</dbReference>
<dbReference type="STRING" id="1965070.A0A3S3SNM3"/>
<evidence type="ECO:0000313" key="6">
    <source>
        <dbReference type="EMBL" id="RWS17826.1"/>
    </source>
</evidence>
<dbReference type="CDD" id="cd00034">
    <property type="entry name" value="CSD"/>
    <property type="match status" value="1"/>
</dbReference>
<dbReference type="SMART" id="SM00298">
    <property type="entry name" value="CHROMO"/>
    <property type="match status" value="1"/>
</dbReference>
<dbReference type="InterPro" id="IPR008251">
    <property type="entry name" value="Chromo_shadow_dom"/>
</dbReference>
<dbReference type="EMBL" id="NCKU01000030">
    <property type="protein sequence ID" value="RWS17841.1"/>
    <property type="molecule type" value="Genomic_DNA"/>
</dbReference>
<protein>
    <submittedName>
        <fullName evidence="6">Chromobox protein 1-like protein</fullName>
    </submittedName>
</protein>
<comment type="subcellular location">
    <subcellularLocation>
        <location evidence="1">Nucleus</location>
    </subcellularLocation>
</comment>
<evidence type="ECO:0000313" key="8">
    <source>
        <dbReference type="Proteomes" id="UP000285301"/>
    </source>
</evidence>